<keyword evidence="2" id="KW-1185">Reference proteome</keyword>
<name>A0AAE3NFQ9_9BURK</name>
<sequence>MASSWISSLRALAAARIGHGRWLLAAPVLALCAACSPVFNWREVPVDAQLKALLPCKPDRAQRELPIAPEGLQATLSMAGCMAGDATFAVAAWPGLAADEAPARLQLWQAATRAQWDKAIVQASAVAMPHMSSTPAPQHWLLLPPGEPARPQARMRWFAHADAQGRVTLYQATVLGQPSEAGAADTFFGGLMQR</sequence>
<dbReference type="RefSeq" id="WP_271430021.1">
    <property type="nucleotide sequence ID" value="NZ_JAQIPB010000012.1"/>
</dbReference>
<reference evidence="1" key="1">
    <citation type="submission" date="2023-01" db="EMBL/GenBank/DDBJ databases">
        <title>Xenophilus mangrovi sp. nov., isolated from soil of Mangrove nature reserve.</title>
        <authorList>
            <person name="Xu S."/>
            <person name="Liu Z."/>
            <person name="Xu Y."/>
        </authorList>
    </citation>
    <scope>NUCLEOTIDE SEQUENCE</scope>
    <source>
        <strain evidence="1">YW8</strain>
    </source>
</reference>
<dbReference type="AlphaFoldDB" id="A0AAE3NFQ9"/>
<comment type="caution">
    <text evidence="1">The sequence shown here is derived from an EMBL/GenBank/DDBJ whole genome shotgun (WGS) entry which is preliminary data.</text>
</comment>
<evidence type="ECO:0000313" key="1">
    <source>
        <dbReference type="EMBL" id="MDA7418814.1"/>
    </source>
</evidence>
<accession>A0AAE3NFQ9</accession>
<proteinExistence type="predicted"/>
<protein>
    <submittedName>
        <fullName evidence="1">Uncharacterized protein</fullName>
    </submittedName>
</protein>
<dbReference type="Proteomes" id="UP001212602">
    <property type="component" value="Unassembled WGS sequence"/>
</dbReference>
<dbReference type="EMBL" id="JAQIPB010000012">
    <property type="protein sequence ID" value="MDA7418814.1"/>
    <property type="molecule type" value="Genomic_DNA"/>
</dbReference>
<gene>
    <name evidence="1" type="ORF">PGB34_20780</name>
</gene>
<evidence type="ECO:0000313" key="2">
    <source>
        <dbReference type="Proteomes" id="UP001212602"/>
    </source>
</evidence>
<organism evidence="1 2">
    <name type="scientific">Xenophilus arseniciresistens</name>
    <dbReference type="NCBI Taxonomy" id="1283306"/>
    <lineage>
        <taxon>Bacteria</taxon>
        <taxon>Pseudomonadati</taxon>
        <taxon>Pseudomonadota</taxon>
        <taxon>Betaproteobacteria</taxon>
        <taxon>Burkholderiales</taxon>
        <taxon>Comamonadaceae</taxon>
        <taxon>Xenophilus</taxon>
    </lineage>
</organism>